<protein>
    <recommendedName>
        <fullName evidence="5">Lipoprotein</fullName>
    </recommendedName>
</protein>
<feature type="compositionally biased region" description="Low complexity" evidence="1">
    <location>
        <begin position="32"/>
        <end position="50"/>
    </location>
</feature>
<organism evidence="3 4">
    <name type="scientific">Streptomyces purpureus</name>
    <dbReference type="NCBI Taxonomy" id="1951"/>
    <lineage>
        <taxon>Bacteria</taxon>
        <taxon>Bacillati</taxon>
        <taxon>Actinomycetota</taxon>
        <taxon>Actinomycetes</taxon>
        <taxon>Kitasatosporales</taxon>
        <taxon>Streptomycetaceae</taxon>
        <taxon>Streptomyces</taxon>
    </lineage>
</organism>
<reference evidence="3" key="2">
    <citation type="submission" date="2020-09" db="EMBL/GenBank/DDBJ databases">
        <authorList>
            <person name="Sun Q."/>
            <person name="Ohkuma M."/>
        </authorList>
    </citation>
    <scope>NUCLEOTIDE SEQUENCE</scope>
    <source>
        <strain evidence="3">JCM 3172</strain>
    </source>
</reference>
<evidence type="ECO:0000313" key="3">
    <source>
        <dbReference type="EMBL" id="GGT16587.1"/>
    </source>
</evidence>
<comment type="caution">
    <text evidence="3">The sequence shown here is derived from an EMBL/GenBank/DDBJ whole genome shotgun (WGS) entry which is preliminary data.</text>
</comment>
<evidence type="ECO:0000256" key="2">
    <source>
        <dbReference type="SAM" id="SignalP"/>
    </source>
</evidence>
<keyword evidence="2" id="KW-0732">Signal</keyword>
<gene>
    <name evidence="3" type="ORF">GCM10014713_06850</name>
</gene>
<sequence>MRTHARRLLVPTLITLALAASGCSATLAGTTAPTPGAVSTATPAAAAQGSERLDVTPAPQGTPTAVARPAAKGGAGTRQSTFKVVAYDRRTGHAVIATPPESSRDSSPTPTPTPSPTSGRSAEPRAEAPVKTGDVIAGAPAPGAPEGVLVEVTKVVRTSDKATEVATKPATLSALLADDKADGRIPVDPATVHVEPLVKGVKFSWAKPGGVRFGPNGAKVPVGQLRLDVGTALATAADAPVSAAASVSGFVQLAPEVEFSYDGSAHGQAGRSGPGSAFLGMSGDWSAQWALKGRAAAQTSQRIPFAKLHADPVIQVGPVPVVVNLDLTVYLQVEADGRVTLDVRQDVKGDFRVGGGYTPGKGWTPVSTSDVKSTPVTATVTAAGRAKAALGAEASVGLYGMAGLTADFAPYLRAEGEVRASASTPADGSPDGSVDLTGAWALHGGFDLSGNLQLQLSVFGTPVFHKRIPLGSLHREWPLASGRVKRST</sequence>
<dbReference type="EMBL" id="BMQQ01000001">
    <property type="protein sequence ID" value="GGT16587.1"/>
    <property type="molecule type" value="Genomic_DNA"/>
</dbReference>
<accession>A0A918LM74</accession>
<feature type="region of interest" description="Disordered" evidence="1">
    <location>
        <begin position="32"/>
        <end position="129"/>
    </location>
</feature>
<feature type="compositionally biased region" description="Low complexity" evidence="1">
    <location>
        <begin position="98"/>
        <end position="108"/>
    </location>
</feature>
<feature type="chain" id="PRO_5039347070" description="Lipoprotein" evidence="2">
    <location>
        <begin position="29"/>
        <end position="488"/>
    </location>
</feature>
<dbReference type="PROSITE" id="PS51257">
    <property type="entry name" value="PROKAR_LIPOPROTEIN"/>
    <property type="match status" value="1"/>
</dbReference>
<name>A0A918LM74_9ACTN</name>
<evidence type="ECO:0008006" key="5">
    <source>
        <dbReference type="Google" id="ProtNLM"/>
    </source>
</evidence>
<dbReference type="Proteomes" id="UP000619486">
    <property type="component" value="Unassembled WGS sequence"/>
</dbReference>
<dbReference type="RefSeq" id="WP_019891390.1">
    <property type="nucleotide sequence ID" value="NZ_BMQQ01000001.1"/>
</dbReference>
<keyword evidence="4" id="KW-1185">Reference proteome</keyword>
<evidence type="ECO:0000313" key="4">
    <source>
        <dbReference type="Proteomes" id="UP000619486"/>
    </source>
</evidence>
<dbReference type="AlphaFoldDB" id="A0A918LM74"/>
<evidence type="ECO:0000256" key="1">
    <source>
        <dbReference type="SAM" id="MobiDB-lite"/>
    </source>
</evidence>
<reference evidence="3" key="1">
    <citation type="journal article" date="2014" name="Int. J. Syst. Evol. Microbiol.">
        <title>Complete genome sequence of Corynebacterium casei LMG S-19264T (=DSM 44701T), isolated from a smear-ripened cheese.</title>
        <authorList>
            <consortium name="US DOE Joint Genome Institute (JGI-PGF)"/>
            <person name="Walter F."/>
            <person name="Albersmeier A."/>
            <person name="Kalinowski J."/>
            <person name="Ruckert C."/>
        </authorList>
    </citation>
    <scope>NUCLEOTIDE SEQUENCE</scope>
    <source>
        <strain evidence="3">JCM 3172</strain>
    </source>
</reference>
<feature type="signal peptide" evidence="2">
    <location>
        <begin position="1"/>
        <end position="28"/>
    </location>
</feature>
<proteinExistence type="predicted"/>